<keyword evidence="3" id="KW-1185">Reference proteome</keyword>
<name>A0ABQ9GX80_9NEOP</name>
<dbReference type="EMBL" id="JARBHB010000008">
    <property type="protein sequence ID" value="KAJ8876634.1"/>
    <property type="molecule type" value="Genomic_DNA"/>
</dbReference>
<protein>
    <submittedName>
        <fullName evidence="2">Uncharacterized protein</fullName>
    </submittedName>
</protein>
<proteinExistence type="predicted"/>
<evidence type="ECO:0000313" key="3">
    <source>
        <dbReference type="Proteomes" id="UP001159363"/>
    </source>
</evidence>
<gene>
    <name evidence="2" type="ORF">PR048_021079</name>
</gene>
<dbReference type="Proteomes" id="UP001159363">
    <property type="component" value="Chromosome 7"/>
</dbReference>
<sequence>MDGNSAEEGITLVPQGKRRKRPNPKEWKRNKAKKMSDLSIPKLCHMCYNNSCNDDLSVFVSEFNIGFKNPATDYCYACMQLGKGTEGIKGPV</sequence>
<reference evidence="2 3" key="1">
    <citation type="submission" date="2023-02" db="EMBL/GenBank/DDBJ databases">
        <title>LHISI_Scaffold_Assembly.</title>
        <authorList>
            <person name="Stuart O.P."/>
            <person name="Cleave R."/>
            <person name="Magrath M.J.L."/>
            <person name="Mikheyev A.S."/>
        </authorList>
    </citation>
    <scope>NUCLEOTIDE SEQUENCE [LARGE SCALE GENOMIC DNA]</scope>
    <source>
        <strain evidence="2">Daus_M_001</strain>
        <tissue evidence="2">Leg muscle</tissue>
    </source>
</reference>
<accession>A0ABQ9GX80</accession>
<feature type="region of interest" description="Disordered" evidence="1">
    <location>
        <begin position="1"/>
        <end position="32"/>
    </location>
</feature>
<comment type="caution">
    <text evidence="2">The sequence shown here is derived from an EMBL/GenBank/DDBJ whole genome shotgun (WGS) entry which is preliminary data.</text>
</comment>
<organism evidence="2 3">
    <name type="scientific">Dryococelus australis</name>
    <dbReference type="NCBI Taxonomy" id="614101"/>
    <lineage>
        <taxon>Eukaryota</taxon>
        <taxon>Metazoa</taxon>
        <taxon>Ecdysozoa</taxon>
        <taxon>Arthropoda</taxon>
        <taxon>Hexapoda</taxon>
        <taxon>Insecta</taxon>
        <taxon>Pterygota</taxon>
        <taxon>Neoptera</taxon>
        <taxon>Polyneoptera</taxon>
        <taxon>Phasmatodea</taxon>
        <taxon>Verophasmatodea</taxon>
        <taxon>Anareolatae</taxon>
        <taxon>Phasmatidae</taxon>
        <taxon>Eurycanthinae</taxon>
        <taxon>Dryococelus</taxon>
    </lineage>
</organism>
<evidence type="ECO:0000256" key="1">
    <source>
        <dbReference type="SAM" id="MobiDB-lite"/>
    </source>
</evidence>
<evidence type="ECO:0000313" key="2">
    <source>
        <dbReference type="EMBL" id="KAJ8876634.1"/>
    </source>
</evidence>